<keyword evidence="2 3" id="KW-0802">TPR repeat</keyword>
<dbReference type="Pfam" id="PF13181">
    <property type="entry name" value="TPR_8"/>
    <property type="match status" value="1"/>
</dbReference>
<feature type="repeat" description="TPR" evidence="3">
    <location>
        <begin position="232"/>
        <end position="265"/>
    </location>
</feature>
<reference evidence="4" key="1">
    <citation type="submission" date="2020-10" db="EMBL/GenBank/DDBJ databases">
        <title>Unveiling of a novel bifunctional photoreceptor, Dualchrome1, isolated from a cosmopolitan green alga.</title>
        <authorList>
            <person name="Suzuki S."/>
            <person name="Kawachi M."/>
        </authorList>
    </citation>
    <scope>NUCLEOTIDE SEQUENCE</scope>
    <source>
        <strain evidence="4">NIES 2893</strain>
    </source>
</reference>
<dbReference type="InterPro" id="IPR050498">
    <property type="entry name" value="Ycf3"/>
</dbReference>
<dbReference type="OrthoDB" id="3647at2759"/>
<name>A0A830H9X4_9CHLO</name>
<dbReference type="AlphaFoldDB" id="A0A830H9X4"/>
<dbReference type="PANTHER" id="PTHR44858:SF1">
    <property type="entry name" value="UDP-N-ACETYLGLUCOSAMINE--PEPTIDE N-ACETYLGLUCOSAMINYLTRANSFERASE SPINDLY-RELATED"/>
    <property type="match status" value="1"/>
</dbReference>
<keyword evidence="1" id="KW-0677">Repeat</keyword>
<dbReference type="Pfam" id="PF13432">
    <property type="entry name" value="TPR_16"/>
    <property type="match status" value="1"/>
</dbReference>
<dbReference type="InterPro" id="IPR011990">
    <property type="entry name" value="TPR-like_helical_dom_sf"/>
</dbReference>
<feature type="repeat" description="TPR" evidence="3">
    <location>
        <begin position="266"/>
        <end position="299"/>
    </location>
</feature>
<evidence type="ECO:0000256" key="3">
    <source>
        <dbReference type="PROSITE-ProRule" id="PRU00339"/>
    </source>
</evidence>
<accession>A0A830H9X4</accession>
<dbReference type="EMBL" id="BNJQ01000003">
    <property type="protein sequence ID" value="GHP02401.1"/>
    <property type="molecule type" value="Genomic_DNA"/>
</dbReference>
<evidence type="ECO:0000313" key="4">
    <source>
        <dbReference type="EMBL" id="GHP02401.1"/>
    </source>
</evidence>
<sequence length="332" mass="35854">MASSSSSYSGLIEELALDGSKVIIPIKTPPQPPRTPPPPSAAAVKAAVAAPSRREVVVEDPKYAFGDISVPRTLERQSDGTFLETTGSAKQEDTPPTGSPADLARQKLKQIGSAAIRHGLGVGKASPQSMFGCKDSLPAAVKDSTNENKYFWDEPQPKGSVKLYPEPALAVLFERFGGVDEAIDQLLNKLNEGNNREDASLWSDLGNAFRVKGDTSRAVHCFNAALEIRTHADFYLNLGGVHFIVGELQEAVSIFKVGLRLDPRHVLLRFSLGNANVALGNRDLACQEFETAIRIQPDFSAAKEERTAGERATRQRLKVAAAFTALSVRSRC</sequence>
<protein>
    <recommendedName>
        <fullName evidence="6">Peroxin-5</fullName>
    </recommendedName>
</protein>
<dbReference type="Gene3D" id="1.25.40.10">
    <property type="entry name" value="Tetratricopeptide repeat domain"/>
    <property type="match status" value="1"/>
</dbReference>
<organism evidence="4 5">
    <name type="scientific">Pycnococcus provasolii</name>
    <dbReference type="NCBI Taxonomy" id="41880"/>
    <lineage>
        <taxon>Eukaryota</taxon>
        <taxon>Viridiplantae</taxon>
        <taxon>Chlorophyta</taxon>
        <taxon>Pseudoscourfieldiophyceae</taxon>
        <taxon>Pseudoscourfieldiales</taxon>
        <taxon>Pycnococcaceae</taxon>
        <taxon>Pycnococcus</taxon>
    </lineage>
</organism>
<gene>
    <name evidence="4" type="ORF">PPROV_000115800</name>
</gene>
<proteinExistence type="predicted"/>
<evidence type="ECO:0000313" key="5">
    <source>
        <dbReference type="Proteomes" id="UP000660262"/>
    </source>
</evidence>
<evidence type="ECO:0000256" key="2">
    <source>
        <dbReference type="ARBA" id="ARBA00022803"/>
    </source>
</evidence>
<evidence type="ECO:0000256" key="1">
    <source>
        <dbReference type="ARBA" id="ARBA00022737"/>
    </source>
</evidence>
<evidence type="ECO:0008006" key="6">
    <source>
        <dbReference type="Google" id="ProtNLM"/>
    </source>
</evidence>
<dbReference type="PROSITE" id="PS50005">
    <property type="entry name" value="TPR"/>
    <property type="match status" value="2"/>
</dbReference>
<dbReference type="SUPFAM" id="SSF48452">
    <property type="entry name" value="TPR-like"/>
    <property type="match status" value="1"/>
</dbReference>
<dbReference type="PANTHER" id="PTHR44858">
    <property type="entry name" value="TETRATRICOPEPTIDE REPEAT PROTEIN 6"/>
    <property type="match status" value="1"/>
</dbReference>
<keyword evidence="5" id="KW-1185">Reference proteome</keyword>
<comment type="caution">
    <text evidence="4">The sequence shown here is derived from an EMBL/GenBank/DDBJ whole genome shotgun (WGS) entry which is preliminary data.</text>
</comment>
<dbReference type="SMART" id="SM00028">
    <property type="entry name" value="TPR"/>
    <property type="match status" value="3"/>
</dbReference>
<dbReference type="InterPro" id="IPR019734">
    <property type="entry name" value="TPR_rpt"/>
</dbReference>
<dbReference type="Proteomes" id="UP000660262">
    <property type="component" value="Unassembled WGS sequence"/>
</dbReference>